<evidence type="ECO:0000313" key="3">
    <source>
        <dbReference type="EMBL" id="KQB36242.1"/>
    </source>
</evidence>
<accession>A0A0Q0RL44</accession>
<dbReference type="GeneID" id="84221618"/>
<keyword evidence="2" id="KW-0546">Nucleotide metabolism</keyword>
<dbReference type="Gene3D" id="2.70.40.10">
    <property type="match status" value="2"/>
</dbReference>
<dbReference type="PANTHER" id="PTHR42680">
    <property type="entry name" value="DCTP DEAMINASE"/>
    <property type="match status" value="1"/>
</dbReference>
<evidence type="ECO:0000256" key="1">
    <source>
        <dbReference type="ARBA" id="ARBA00022801"/>
    </source>
</evidence>
<evidence type="ECO:0000256" key="2">
    <source>
        <dbReference type="ARBA" id="ARBA00023080"/>
    </source>
</evidence>
<dbReference type="GO" id="GO:0008829">
    <property type="term" value="F:dCTP deaminase activity"/>
    <property type="evidence" value="ECO:0007669"/>
    <property type="project" value="InterPro"/>
</dbReference>
<keyword evidence="1" id="KW-0378">Hydrolase</keyword>
<dbReference type="InterPro" id="IPR033704">
    <property type="entry name" value="dUTPase_trimeric"/>
</dbReference>
<dbReference type="EMBL" id="LKBG01000034">
    <property type="protein sequence ID" value="KQB36242.1"/>
    <property type="molecule type" value="Genomic_DNA"/>
</dbReference>
<protein>
    <submittedName>
        <fullName evidence="3">Deoxycytidine triphosphate deaminase</fullName>
    </submittedName>
</protein>
<dbReference type="InterPro" id="IPR036157">
    <property type="entry name" value="dUTPase-like_sf"/>
</dbReference>
<dbReference type="GO" id="GO:0006229">
    <property type="term" value="P:dUTP biosynthetic process"/>
    <property type="evidence" value="ECO:0007669"/>
    <property type="project" value="InterPro"/>
</dbReference>
<dbReference type="SUPFAM" id="SSF51283">
    <property type="entry name" value="dUTPase-like"/>
    <property type="match status" value="1"/>
</dbReference>
<dbReference type="Proteomes" id="UP000050320">
    <property type="component" value="Unassembled WGS sequence"/>
</dbReference>
<organism evidence="3 4">
    <name type="scientific">Acidiplasma aeolicum</name>
    <dbReference type="NCBI Taxonomy" id="507754"/>
    <lineage>
        <taxon>Archaea</taxon>
        <taxon>Methanobacteriati</taxon>
        <taxon>Thermoplasmatota</taxon>
        <taxon>Thermoplasmata</taxon>
        <taxon>Thermoplasmatales</taxon>
        <taxon>Ferroplasmaceae</taxon>
        <taxon>Acidiplasma</taxon>
    </lineage>
</organism>
<dbReference type="OrthoDB" id="33242at2157"/>
<keyword evidence="4" id="KW-1185">Reference proteome</keyword>
<evidence type="ECO:0000313" key="4">
    <source>
        <dbReference type="Proteomes" id="UP000050320"/>
    </source>
</evidence>
<dbReference type="CDD" id="cd07557">
    <property type="entry name" value="trimeric_dUTPase"/>
    <property type="match status" value="1"/>
</dbReference>
<dbReference type="PANTHER" id="PTHR42680:SF3">
    <property type="entry name" value="DCTP DEAMINASE"/>
    <property type="match status" value="1"/>
</dbReference>
<dbReference type="RefSeq" id="WP_048100995.1">
    <property type="nucleotide sequence ID" value="NZ_LKBG01000034.1"/>
</dbReference>
<sequence>MLNDREILEYVKNGKLISENFKEASLTPNGYDLRVGNIIPGEDIESKTLFFISSLEVINMPDNITASLYIKSRYARKGIFGSFGFVDAGFHGNLTMSFINYGDKITIKKYDPVVQIVFFTIKEPEKNYENRSGNFQNSHGIRLE</sequence>
<dbReference type="Pfam" id="PF22769">
    <property type="entry name" value="DCD"/>
    <property type="match status" value="1"/>
</dbReference>
<dbReference type="InterPro" id="IPR011962">
    <property type="entry name" value="dCTP_deaminase"/>
</dbReference>
<gene>
    <name evidence="3" type="ORF">AOG54_02255</name>
</gene>
<proteinExistence type="predicted"/>
<comment type="caution">
    <text evidence="3">The sequence shown here is derived from an EMBL/GenBank/DDBJ whole genome shotgun (WGS) entry which is preliminary data.</text>
</comment>
<dbReference type="AlphaFoldDB" id="A0A0Q0RL44"/>
<reference evidence="3 4" key="1">
    <citation type="submission" date="2015-09" db="EMBL/GenBank/DDBJ databases">
        <title>Heavy metals and arsenic resistance mechanisms in polyextremophilic archaea of the family Ferroplasmaceae.</title>
        <authorList>
            <person name="Bulaev A.G."/>
            <person name="Kanygina A.V."/>
        </authorList>
    </citation>
    <scope>NUCLEOTIDE SEQUENCE [LARGE SCALE GENOMIC DNA]</scope>
    <source>
        <strain evidence="3 4">VT</strain>
    </source>
</reference>
<name>A0A0Q0RL44_9ARCH</name>